<feature type="non-terminal residue" evidence="1">
    <location>
        <position position="1"/>
    </location>
</feature>
<organism evidence="1 2">
    <name type="scientific">Adineta steineri</name>
    <dbReference type="NCBI Taxonomy" id="433720"/>
    <lineage>
        <taxon>Eukaryota</taxon>
        <taxon>Metazoa</taxon>
        <taxon>Spiralia</taxon>
        <taxon>Gnathifera</taxon>
        <taxon>Rotifera</taxon>
        <taxon>Eurotatoria</taxon>
        <taxon>Bdelloidea</taxon>
        <taxon>Adinetida</taxon>
        <taxon>Adinetidae</taxon>
        <taxon>Adineta</taxon>
    </lineage>
</organism>
<evidence type="ECO:0000313" key="1">
    <source>
        <dbReference type="EMBL" id="CAF4235242.1"/>
    </source>
</evidence>
<dbReference type="Proteomes" id="UP000663868">
    <property type="component" value="Unassembled WGS sequence"/>
</dbReference>
<gene>
    <name evidence="1" type="ORF">KXQ929_LOCUS41958</name>
</gene>
<comment type="caution">
    <text evidence="1">The sequence shown here is derived from an EMBL/GenBank/DDBJ whole genome shotgun (WGS) entry which is preliminary data.</text>
</comment>
<proteinExistence type="predicted"/>
<sequence>MLRESEFRPYPLADLAMFLQNELKNAPNVEEAG</sequence>
<dbReference type="EMBL" id="CAJOBB010009860">
    <property type="protein sequence ID" value="CAF4235242.1"/>
    <property type="molecule type" value="Genomic_DNA"/>
</dbReference>
<dbReference type="AlphaFoldDB" id="A0A820DP02"/>
<name>A0A820DP02_9BILA</name>
<evidence type="ECO:0000313" key="2">
    <source>
        <dbReference type="Proteomes" id="UP000663868"/>
    </source>
</evidence>
<accession>A0A820DP02</accession>
<protein>
    <submittedName>
        <fullName evidence="1">Uncharacterized protein</fullName>
    </submittedName>
</protein>
<reference evidence="1" key="1">
    <citation type="submission" date="2021-02" db="EMBL/GenBank/DDBJ databases">
        <authorList>
            <person name="Nowell W R."/>
        </authorList>
    </citation>
    <scope>NUCLEOTIDE SEQUENCE</scope>
</reference>